<name>A0A6N8FAE5_9GAMM</name>
<keyword evidence="1" id="KW-0472">Membrane</keyword>
<dbReference type="AlphaFoldDB" id="A0A6N8FAE5"/>
<evidence type="ECO:0000256" key="1">
    <source>
        <dbReference type="SAM" id="Phobius"/>
    </source>
</evidence>
<keyword evidence="3" id="KW-1185">Reference proteome</keyword>
<dbReference type="InterPro" id="IPR002528">
    <property type="entry name" value="MATE_fam"/>
</dbReference>
<feature type="transmembrane region" description="Helical" evidence="1">
    <location>
        <begin position="12"/>
        <end position="34"/>
    </location>
</feature>
<accession>A0A6N8FAE5</accession>
<dbReference type="EMBL" id="WOCD01000005">
    <property type="protein sequence ID" value="MUH73466.1"/>
    <property type="molecule type" value="Genomic_DNA"/>
</dbReference>
<dbReference type="GO" id="GO:0042910">
    <property type="term" value="F:xenobiotic transmembrane transporter activity"/>
    <property type="evidence" value="ECO:0007669"/>
    <property type="project" value="InterPro"/>
</dbReference>
<evidence type="ECO:0000313" key="2">
    <source>
        <dbReference type="EMBL" id="MUH73466.1"/>
    </source>
</evidence>
<dbReference type="OrthoDB" id="9789527at2"/>
<dbReference type="Pfam" id="PF01554">
    <property type="entry name" value="MatE"/>
    <property type="match status" value="1"/>
</dbReference>
<keyword evidence="1" id="KW-0812">Transmembrane</keyword>
<comment type="caution">
    <text evidence="2">The sequence shown here is derived from an EMBL/GenBank/DDBJ whole genome shotgun (WGS) entry which is preliminary data.</text>
</comment>
<dbReference type="Proteomes" id="UP000439994">
    <property type="component" value="Unassembled WGS sequence"/>
</dbReference>
<gene>
    <name evidence="2" type="ORF">GNP35_13830</name>
</gene>
<organism evidence="2 3">
    <name type="scientific">Psychrosphaera haliotis</name>
    <dbReference type="NCBI Taxonomy" id="555083"/>
    <lineage>
        <taxon>Bacteria</taxon>
        <taxon>Pseudomonadati</taxon>
        <taxon>Pseudomonadota</taxon>
        <taxon>Gammaproteobacteria</taxon>
        <taxon>Alteromonadales</taxon>
        <taxon>Pseudoalteromonadaceae</taxon>
        <taxon>Psychrosphaera</taxon>
    </lineage>
</organism>
<dbReference type="RefSeq" id="WP_155696760.1">
    <property type="nucleotide sequence ID" value="NZ_WOCD01000005.1"/>
</dbReference>
<dbReference type="GO" id="GO:0016020">
    <property type="term" value="C:membrane"/>
    <property type="evidence" value="ECO:0007669"/>
    <property type="project" value="InterPro"/>
</dbReference>
<protein>
    <recommendedName>
        <fullName evidence="4">MATE family efflux transporter</fullName>
    </recommendedName>
</protein>
<proteinExistence type="predicted"/>
<dbReference type="GO" id="GO:0015297">
    <property type="term" value="F:antiporter activity"/>
    <property type="evidence" value="ECO:0007669"/>
    <property type="project" value="InterPro"/>
</dbReference>
<evidence type="ECO:0008006" key="4">
    <source>
        <dbReference type="Google" id="ProtNLM"/>
    </source>
</evidence>
<sequence length="83" mass="9234">MQATYASAKTYFDIRIWAAPFVLANMALSGFLIGSGKTKWVLRALIVCNVVNYLLTFCLCLFCLLALLALRLPQCLLKLFSLA</sequence>
<reference evidence="2 3" key="1">
    <citation type="submission" date="2019-11" db="EMBL/GenBank/DDBJ databases">
        <title>P. haliotis isolates from Z. marina roots.</title>
        <authorList>
            <person name="Cohen M."/>
            <person name="Jospin G."/>
            <person name="Eisen J.A."/>
            <person name="Coil D.A."/>
        </authorList>
    </citation>
    <scope>NUCLEOTIDE SEQUENCE [LARGE SCALE GENOMIC DNA]</scope>
    <source>
        <strain evidence="2 3">UCD-MCMsp1aY</strain>
    </source>
</reference>
<feature type="transmembrane region" description="Helical" evidence="1">
    <location>
        <begin position="40"/>
        <end position="70"/>
    </location>
</feature>
<evidence type="ECO:0000313" key="3">
    <source>
        <dbReference type="Proteomes" id="UP000439994"/>
    </source>
</evidence>
<keyword evidence="1" id="KW-1133">Transmembrane helix</keyword>